<dbReference type="Pfam" id="PF09842">
    <property type="entry name" value="DUF2069"/>
    <property type="match status" value="1"/>
</dbReference>
<reference evidence="2 3" key="1">
    <citation type="journal article" date="2014" name="BMC Genomics">
        <title>A genomic perspective on a new bacterial genus and species from the Alcaligenaceae family, Basilea psittacipulmonis.</title>
        <authorList>
            <person name="Whiteson K.L."/>
            <person name="Hernandez D."/>
            <person name="Lazarevic V."/>
            <person name="Gaia N."/>
            <person name="Farinelli L."/>
            <person name="Francois P."/>
            <person name="Pilo P."/>
            <person name="Frey J."/>
            <person name="Schrenzel J."/>
        </authorList>
    </citation>
    <scope>NUCLEOTIDE SEQUENCE [LARGE SCALE GENOMIC DNA]</scope>
    <source>
        <strain evidence="2 3">DSM 24701</strain>
    </source>
</reference>
<evidence type="ECO:0000256" key="1">
    <source>
        <dbReference type="SAM" id="Phobius"/>
    </source>
</evidence>
<feature type="transmembrane region" description="Helical" evidence="1">
    <location>
        <begin position="94"/>
        <end position="114"/>
    </location>
</feature>
<dbReference type="HOGENOM" id="CLU_122357_0_1_4"/>
<keyword evidence="1" id="KW-0812">Transmembrane</keyword>
<sequence>MEHHQIKLNPIWRYGCIASIVGLFLLILLWEQWIDPLKTGGTFWWLYAWPLLLTLPGLIKNQNYTFQWTSMLVLFYLMIGVVRLCSDVSDTSRYLAMIQVILSSLAFFTAIVYVRPLKQWAKREKNGR</sequence>
<keyword evidence="1" id="KW-0472">Membrane</keyword>
<keyword evidence="1" id="KW-1133">Transmembrane helix</keyword>
<dbReference type="RefSeq" id="WP_038500112.1">
    <property type="nucleotide sequence ID" value="NZ_AFWK01000044.1"/>
</dbReference>
<accession>A0A077DFG3</accession>
<keyword evidence="3" id="KW-1185">Reference proteome</keyword>
<gene>
    <name evidence="2" type="ORF">IX83_05795</name>
</gene>
<feature type="transmembrane region" description="Helical" evidence="1">
    <location>
        <begin position="42"/>
        <end position="59"/>
    </location>
</feature>
<proteinExistence type="predicted"/>
<dbReference type="Proteomes" id="UP000028945">
    <property type="component" value="Chromosome"/>
</dbReference>
<evidence type="ECO:0000313" key="2">
    <source>
        <dbReference type="EMBL" id="AIL32896.1"/>
    </source>
</evidence>
<feature type="transmembrane region" description="Helical" evidence="1">
    <location>
        <begin position="66"/>
        <end position="82"/>
    </location>
</feature>
<dbReference type="KEGG" id="bpsi:IX83_05795"/>
<dbReference type="eggNOG" id="COG3308">
    <property type="taxonomic scope" value="Bacteria"/>
</dbReference>
<dbReference type="InterPro" id="IPR018643">
    <property type="entry name" value="DUF2069_membrane"/>
</dbReference>
<organism evidence="2 3">
    <name type="scientific">Basilea psittacipulmonis DSM 24701</name>
    <dbReference type="NCBI Taxonomy" id="1072685"/>
    <lineage>
        <taxon>Bacteria</taxon>
        <taxon>Pseudomonadati</taxon>
        <taxon>Pseudomonadota</taxon>
        <taxon>Betaproteobacteria</taxon>
        <taxon>Burkholderiales</taxon>
        <taxon>Alcaligenaceae</taxon>
        <taxon>Basilea</taxon>
    </lineage>
</organism>
<name>A0A077DFG3_9BURK</name>
<dbReference type="AlphaFoldDB" id="A0A077DFG3"/>
<feature type="transmembrane region" description="Helical" evidence="1">
    <location>
        <begin position="12"/>
        <end position="30"/>
    </location>
</feature>
<evidence type="ECO:0000313" key="3">
    <source>
        <dbReference type="Proteomes" id="UP000028945"/>
    </source>
</evidence>
<dbReference type="OrthoDB" id="9181360at2"/>
<dbReference type="EMBL" id="CP009238">
    <property type="protein sequence ID" value="AIL32896.1"/>
    <property type="molecule type" value="Genomic_DNA"/>
</dbReference>
<protein>
    <recommendedName>
        <fullName evidence="4">DUF2069 domain-containing protein</fullName>
    </recommendedName>
</protein>
<dbReference type="STRING" id="1072685.IX83_05795"/>
<evidence type="ECO:0008006" key="4">
    <source>
        <dbReference type="Google" id="ProtNLM"/>
    </source>
</evidence>